<dbReference type="Gene3D" id="1.20.140.150">
    <property type="match status" value="1"/>
</dbReference>
<proteinExistence type="predicted"/>
<dbReference type="Proteomes" id="UP000216943">
    <property type="component" value="Unassembled WGS sequence"/>
</dbReference>
<organism evidence="2 3">
    <name type="scientific">Mycoplasmopsis agassizii</name>
    <dbReference type="NCBI Taxonomy" id="33922"/>
    <lineage>
        <taxon>Bacteria</taxon>
        <taxon>Bacillati</taxon>
        <taxon>Mycoplasmatota</taxon>
        <taxon>Mycoplasmoidales</taxon>
        <taxon>Metamycoplasmataceae</taxon>
        <taxon>Mycoplasmopsis</taxon>
    </lineage>
</organism>
<dbReference type="RefSeq" id="WP_095334619.1">
    <property type="nucleotide sequence ID" value="NZ_NQNY01000003.1"/>
</dbReference>
<dbReference type="OrthoDB" id="9894880at2"/>
<keyword evidence="1" id="KW-1133">Transmembrane helix</keyword>
<gene>
    <name evidence="2" type="ORF">CJJ23_01510</name>
</gene>
<name>A0A269TJP4_9BACT</name>
<feature type="transmembrane region" description="Helical" evidence="1">
    <location>
        <begin position="66"/>
        <end position="88"/>
    </location>
</feature>
<keyword evidence="1" id="KW-0472">Membrane</keyword>
<protein>
    <recommendedName>
        <fullName evidence="4">DUF4231 domain-containing protein</fullName>
    </recommendedName>
</protein>
<evidence type="ECO:0008006" key="4">
    <source>
        <dbReference type="Google" id="ProtNLM"/>
    </source>
</evidence>
<dbReference type="EMBL" id="NQNY01000003">
    <property type="protein sequence ID" value="PAK21607.1"/>
    <property type="molecule type" value="Genomic_DNA"/>
</dbReference>
<sequence length="141" mass="16368">MANDIQRIRSQVWRDEYHTMQFVDLIFYLTRLRFFQNTFLIISYVLLPLAGVVALVNYFTEQRLSIYVAAAVISVVFLLFMIANLVLFAKGYKILKYLAKNDENFLKLKYSYGWNSIAAFASEKDLKQANEIVLSITGETD</sequence>
<dbReference type="AlphaFoldDB" id="A0A269TJP4"/>
<comment type="caution">
    <text evidence="2">The sequence shown here is derived from an EMBL/GenBank/DDBJ whole genome shotgun (WGS) entry which is preliminary data.</text>
</comment>
<keyword evidence="1" id="KW-0812">Transmembrane</keyword>
<evidence type="ECO:0000313" key="2">
    <source>
        <dbReference type="EMBL" id="PAK21607.1"/>
    </source>
</evidence>
<reference evidence="3" key="1">
    <citation type="submission" date="2017-08" db="EMBL/GenBank/DDBJ databases">
        <authorList>
            <person name="Alvarez-Ponce D."/>
            <person name="Weitzman C.L."/>
            <person name="Tillett R.L."/>
            <person name="Sandmeier F.C."/>
            <person name="Tracy C.R."/>
        </authorList>
    </citation>
    <scope>NUCLEOTIDE SEQUENCE [LARGE SCALE GENOMIC DNA]</scope>
    <source>
        <strain evidence="3">723</strain>
    </source>
</reference>
<feature type="transmembrane region" description="Helical" evidence="1">
    <location>
        <begin position="39"/>
        <end position="60"/>
    </location>
</feature>
<evidence type="ECO:0000313" key="3">
    <source>
        <dbReference type="Proteomes" id="UP000216943"/>
    </source>
</evidence>
<evidence type="ECO:0000256" key="1">
    <source>
        <dbReference type="SAM" id="Phobius"/>
    </source>
</evidence>
<accession>A0A269TJP4</accession>